<dbReference type="OrthoDB" id="1456570at2"/>
<gene>
    <name evidence="1" type="ORF">AT746_10540</name>
</gene>
<reference evidence="1 2" key="1">
    <citation type="submission" date="2015-12" db="EMBL/GenBank/DDBJ databases">
        <title>Complete genome of Lacimicrobium alkaliphilum KCTC 32984.</title>
        <authorList>
            <person name="Kim S.-G."/>
            <person name="Lee Y.-J."/>
        </authorList>
    </citation>
    <scope>NUCLEOTIDE SEQUENCE [LARGE SCALE GENOMIC DNA]</scope>
    <source>
        <strain evidence="1 2">YelD216</strain>
    </source>
</reference>
<dbReference type="KEGG" id="lal:AT746_10540"/>
<name>A0A0U3BAH0_9ALTE</name>
<dbReference type="AlphaFoldDB" id="A0A0U3BAH0"/>
<evidence type="ECO:0000313" key="2">
    <source>
        <dbReference type="Proteomes" id="UP000068447"/>
    </source>
</evidence>
<evidence type="ECO:0008006" key="3">
    <source>
        <dbReference type="Google" id="ProtNLM"/>
    </source>
</evidence>
<dbReference type="EMBL" id="CP013650">
    <property type="protein sequence ID" value="ALS98661.1"/>
    <property type="molecule type" value="Genomic_DNA"/>
</dbReference>
<evidence type="ECO:0000313" key="1">
    <source>
        <dbReference type="EMBL" id="ALS98661.1"/>
    </source>
</evidence>
<dbReference type="Proteomes" id="UP000068447">
    <property type="component" value="Chromosome"/>
</dbReference>
<proteinExistence type="predicted"/>
<sequence>MNKKGCPICGFAEVEALDEFNCTTFEICECCGSESGLEYDQYSTQEHLEKIRREWAIENNFKWWGDKKSIPENWNPKKQMELAGIEIPQ</sequence>
<protein>
    <recommendedName>
        <fullName evidence="3">Cysteine-rich CPCC domain-containing protein</fullName>
    </recommendedName>
</protein>
<organism evidence="1 2">
    <name type="scientific">Lacimicrobium alkaliphilum</name>
    <dbReference type="NCBI Taxonomy" id="1526571"/>
    <lineage>
        <taxon>Bacteria</taxon>
        <taxon>Pseudomonadati</taxon>
        <taxon>Pseudomonadota</taxon>
        <taxon>Gammaproteobacteria</taxon>
        <taxon>Alteromonadales</taxon>
        <taxon>Alteromonadaceae</taxon>
        <taxon>Lacimicrobium</taxon>
    </lineage>
</organism>
<accession>A0A0U3BAH0</accession>
<keyword evidence="2" id="KW-1185">Reference proteome</keyword>
<dbReference type="RefSeq" id="WP_062480091.1">
    <property type="nucleotide sequence ID" value="NZ_CP013650.1"/>
</dbReference>